<evidence type="ECO:0000313" key="3">
    <source>
        <dbReference type="Proteomes" id="UP001305779"/>
    </source>
</evidence>
<accession>A0ABR0DZ25</accession>
<dbReference type="EMBL" id="JAXOVC010000014">
    <property type="protein sequence ID" value="KAK4494430.1"/>
    <property type="molecule type" value="Genomic_DNA"/>
</dbReference>
<name>A0ABR0DZ25_ZASCE</name>
<feature type="region of interest" description="Disordered" evidence="1">
    <location>
        <begin position="329"/>
        <end position="416"/>
    </location>
</feature>
<feature type="compositionally biased region" description="Basic and acidic residues" evidence="1">
    <location>
        <begin position="116"/>
        <end position="136"/>
    </location>
</feature>
<feature type="region of interest" description="Disordered" evidence="1">
    <location>
        <begin position="1"/>
        <end position="150"/>
    </location>
</feature>
<gene>
    <name evidence="2" type="ORF">PRZ48_014728</name>
</gene>
<evidence type="ECO:0000256" key="1">
    <source>
        <dbReference type="SAM" id="MobiDB-lite"/>
    </source>
</evidence>
<dbReference type="Proteomes" id="UP001305779">
    <property type="component" value="Unassembled WGS sequence"/>
</dbReference>
<reference evidence="2 3" key="1">
    <citation type="journal article" date="2023" name="G3 (Bethesda)">
        <title>A chromosome-level genome assembly of Zasmidium syzygii isolated from banana leaves.</title>
        <authorList>
            <person name="van Westerhoven A.C."/>
            <person name="Mehrabi R."/>
            <person name="Talebi R."/>
            <person name="Steentjes M.B.F."/>
            <person name="Corcolon B."/>
            <person name="Chong P.A."/>
            <person name="Kema G.H.J."/>
            <person name="Seidl M.F."/>
        </authorList>
    </citation>
    <scope>NUCLEOTIDE SEQUENCE [LARGE SCALE GENOMIC DNA]</scope>
    <source>
        <strain evidence="2 3">P124</strain>
    </source>
</reference>
<feature type="compositionally biased region" description="Polar residues" evidence="1">
    <location>
        <begin position="453"/>
        <end position="462"/>
    </location>
</feature>
<evidence type="ECO:0000313" key="2">
    <source>
        <dbReference type="EMBL" id="KAK4494430.1"/>
    </source>
</evidence>
<feature type="compositionally biased region" description="Basic and acidic residues" evidence="1">
    <location>
        <begin position="536"/>
        <end position="546"/>
    </location>
</feature>
<feature type="compositionally biased region" description="Polar residues" evidence="1">
    <location>
        <begin position="69"/>
        <end position="94"/>
    </location>
</feature>
<comment type="caution">
    <text evidence="2">The sequence shown here is derived from an EMBL/GenBank/DDBJ whole genome shotgun (WGS) entry which is preliminary data.</text>
</comment>
<sequence length="578" mass="61385">MDTLPTSESGAKADGSFDTSLDAANATSPSQPDILTPTSAVTDKSAGLSPGAGGERLGDVLGDDEPSEYVQSPSNTGLSPRFQNDEVQQSSLPSGPSEELAPPPEDAGAARSPSIADRRGQTPHPVRFDAKTKAETLPRPTGKAPDAAEDADSTMVNILAKLELLPAVIALRASARPGADPQEAHRALRQATKARELAQLKGADPALLGQCTYYMAVATVAVGEPDQEKTIEFFEEAKRARGVSAEGEWADGWINYVLEQRQREEVAEAEEASNKPTSLLGQLINPIATVFGASFSSKASSNAPKSPPKQAGLYAQMAPGRREILATKPAAKRMALSSSGSSGGKPPVKPAAQRMAIWSSSDKEPVKPAPQRMALWSSSSTGNTKPPLPPRQPHNHKIPRSYHSSSSRPTTPPKKLVVKQDSQGNFIHLNTNLKYNAEHVFGIEVPFTLSPEQYETDSPQRTVQEENDDHHDAEGRKIRYFIVNPDPTDPSSSSVSVSAKAGASKVPSQAAAEDDDEEKVVKRKGSWIRKLSLVSPDRESGGRPKSLEAMVEEGESPGFKPEGFGGFGGGKGGKRGTV</sequence>
<feature type="region of interest" description="Disordered" evidence="1">
    <location>
        <begin position="453"/>
        <end position="578"/>
    </location>
</feature>
<organism evidence="2 3">
    <name type="scientific">Zasmidium cellare</name>
    <name type="common">Wine cellar mold</name>
    <name type="synonym">Racodium cellare</name>
    <dbReference type="NCBI Taxonomy" id="395010"/>
    <lineage>
        <taxon>Eukaryota</taxon>
        <taxon>Fungi</taxon>
        <taxon>Dikarya</taxon>
        <taxon>Ascomycota</taxon>
        <taxon>Pezizomycotina</taxon>
        <taxon>Dothideomycetes</taxon>
        <taxon>Dothideomycetidae</taxon>
        <taxon>Mycosphaerellales</taxon>
        <taxon>Mycosphaerellaceae</taxon>
        <taxon>Zasmidium</taxon>
    </lineage>
</organism>
<feature type="compositionally biased region" description="Basic and acidic residues" evidence="1">
    <location>
        <begin position="468"/>
        <end position="477"/>
    </location>
</feature>
<protein>
    <submittedName>
        <fullName evidence="2">Uncharacterized protein</fullName>
    </submittedName>
</protein>
<feature type="compositionally biased region" description="Low complexity" evidence="1">
    <location>
        <begin position="490"/>
        <end position="508"/>
    </location>
</feature>
<keyword evidence="3" id="KW-1185">Reference proteome</keyword>
<proteinExistence type="predicted"/>
<feature type="compositionally biased region" description="Polar residues" evidence="1">
    <location>
        <begin position="25"/>
        <end position="42"/>
    </location>
</feature>